<comment type="caution">
    <text evidence="1">The sequence shown here is derived from an EMBL/GenBank/DDBJ whole genome shotgun (WGS) entry which is preliminary data.</text>
</comment>
<evidence type="ECO:0000313" key="2">
    <source>
        <dbReference type="Proteomes" id="UP001607302"/>
    </source>
</evidence>
<keyword evidence="2" id="KW-1185">Reference proteome</keyword>
<protein>
    <submittedName>
        <fullName evidence="1">Uncharacterized protein</fullName>
    </submittedName>
</protein>
<accession>A0ABD2AUI9</accession>
<reference evidence="1 2" key="1">
    <citation type="journal article" date="2024" name="Ann. Entomol. Soc. Am.">
        <title>Genomic analyses of the southern and eastern yellowjacket wasps (Hymenoptera: Vespidae) reveal evolutionary signatures of social life.</title>
        <authorList>
            <person name="Catto M.A."/>
            <person name="Caine P.B."/>
            <person name="Orr S.E."/>
            <person name="Hunt B.G."/>
            <person name="Goodisman M.A.D."/>
        </authorList>
    </citation>
    <scope>NUCLEOTIDE SEQUENCE [LARGE SCALE GENOMIC DNA]</scope>
    <source>
        <strain evidence="1">233</strain>
        <tissue evidence="1">Head and thorax</tissue>
    </source>
</reference>
<dbReference type="Proteomes" id="UP001607302">
    <property type="component" value="Unassembled WGS sequence"/>
</dbReference>
<name>A0ABD2AUI9_VESSQ</name>
<dbReference type="EMBL" id="JAUDFV010000139">
    <property type="protein sequence ID" value="KAL2724271.1"/>
    <property type="molecule type" value="Genomic_DNA"/>
</dbReference>
<gene>
    <name evidence="1" type="ORF">V1478_008784</name>
</gene>
<proteinExistence type="predicted"/>
<dbReference type="AlphaFoldDB" id="A0ABD2AUI9"/>
<sequence>MLNYEETKEVTKENPPRSLPMLGGIFMINTEDDYDQSASLIRITPRLMNFEDNQEGKSSSFSLVLRVILSHRLRFLVAMKVPDVLHSSISLEIIRTTDAHGRHYNRIDHTERETRDCGTTSGSPGRNAISLYACYTFSLNKENTSKV</sequence>
<evidence type="ECO:0000313" key="1">
    <source>
        <dbReference type="EMBL" id="KAL2724271.1"/>
    </source>
</evidence>
<organism evidence="1 2">
    <name type="scientific">Vespula squamosa</name>
    <name type="common">Southern yellow jacket</name>
    <name type="synonym">Wasp</name>
    <dbReference type="NCBI Taxonomy" id="30214"/>
    <lineage>
        <taxon>Eukaryota</taxon>
        <taxon>Metazoa</taxon>
        <taxon>Ecdysozoa</taxon>
        <taxon>Arthropoda</taxon>
        <taxon>Hexapoda</taxon>
        <taxon>Insecta</taxon>
        <taxon>Pterygota</taxon>
        <taxon>Neoptera</taxon>
        <taxon>Endopterygota</taxon>
        <taxon>Hymenoptera</taxon>
        <taxon>Apocrita</taxon>
        <taxon>Aculeata</taxon>
        <taxon>Vespoidea</taxon>
        <taxon>Vespidae</taxon>
        <taxon>Vespinae</taxon>
        <taxon>Vespula</taxon>
    </lineage>
</organism>